<accession>A0A816LZ43</accession>
<organism evidence="1 2">
    <name type="scientific">Rotaria magnacalcarata</name>
    <dbReference type="NCBI Taxonomy" id="392030"/>
    <lineage>
        <taxon>Eukaryota</taxon>
        <taxon>Metazoa</taxon>
        <taxon>Spiralia</taxon>
        <taxon>Gnathifera</taxon>
        <taxon>Rotifera</taxon>
        <taxon>Eurotatoria</taxon>
        <taxon>Bdelloidea</taxon>
        <taxon>Philodinida</taxon>
        <taxon>Philodinidae</taxon>
        <taxon>Rotaria</taxon>
    </lineage>
</organism>
<dbReference type="PANTHER" id="PTHR47928">
    <property type="entry name" value="REPEAT-CONTAINING PROTEIN, PUTATIVE-RELATED"/>
    <property type="match status" value="1"/>
</dbReference>
<name>A0A816LZ43_9BILA</name>
<protein>
    <recommendedName>
        <fullName evidence="3">Pentatricopeptide repeat-containing protein</fullName>
    </recommendedName>
</protein>
<dbReference type="EMBL" id="CAJNRF010000245">
    <property type="protein sequence ID" value="CAF1949589.1"/>
    <property type="molecule type" value="Genomic_DNA"/>
</dbReference>
<dbReference type="Pfam" id="PF01535">
    <property type="entry name" value="PPR"/>
    <property type="match status" value="3"/>
</dbReference>
<gene>
    <name evidence="1" type="ORF">WKI299_LOCUS2343</name>
</gene>
<evidence type="ECO:0008006" key="3">
    <source>
        <dbReference type="Google" id="ProtNLM"/>
    </source>
</evidence>
<comment type="caution">
    <text evidence="1">The sequence shown here is derived from an EMBL/GenBank/DDBJ whole genome shotgun (WGS) entry which is preliminary data.</text>
</comment>
<dbReference type="Gene3D" id="1.25.40.10">
    <property type="entry name" value="Tetratricopeptide repeat domain"/>
    <property type="match status" value="2"/>
</dbReference>
<dbReference type="InterPro" id="IPR050421">
    <property type="entry name" value="PPR"/>
</dbReference>
<dbReference type="NCBIfam" id="TIGR00756">
    <property type="entry name" value="PPR"/>
    <property type="match status" value="1"/>
</dbReference>
<evidence type="ECO:0000313" key="1">
    <source>
        <dbReference type="EMBL" id="CAF1949589.1"/>
    </source>
</evidence>
<dbReference type="InterPro" id="IPR002885">
    <property type="entry name" value="PPR_rpt"/>
</dbReference>
<dbReference type="InterPro" id="IPR011990">
    <property type="entry name" value="TPR-like_helical_dom_sf"/>
</dbReference>
<proteinExistence type="predicted"/>
<dbReference type="PANTHER" id="PTHR47928:SF145">
    <property type="entry name" value="OS02G0555100 PROTEIN"/>
    <property type="match status" value="1"/>
</dbReference>
<reference evidence="1" key="1">
    <citation type="submission" date="2021-02" db="EMBL/GenBank/DDBJ databases">
        <authorList>
            <person name="Nowell W R."/>
        </authorList>
    </citation>
    <scope>NUCLEOTIDE SEQUENCE</scope>
</reference>
<dbReference type="AlphaFoldDB" id="A0A816LZ43"/>
<sequence length="237" mass="27373">MQNKFNHTYTMMLKGLISNSMSEKVFDLFDEMTIKLDSFTLTVLFNTCPRGKCSSIEIAQNLYRFLHDHDKVTYAAMINGFGLNGMDHEAAELYKTVPMNLRDEITHSCVLNTYSHSGLLDKARIIFNEIPVKTVKIITVMIACLSRLFLFDGAQKLLDEYEKTNMVSFVKYMALLYGLRNSRNRILSEKIYNRMKSLFLNQKENLLSGAILLSNIYSSIGEHQLSNDFRFDQKKKN</sequence>
<dbReference type="Proteomes" id="UP000663856">
    <property type="component" value="Unassembled WGS sequence"/>
</dbReference>
<evidence type="ECO:0000313" key="2">
    <source>
        <dbReference type="Proteomes" id="UP000663856"/>
    </source>
</evidence>